<sequence>MFKWLKRVFHCHDWKIINTRPLVYTDSDGNNDKGTRYIIQCKVCGEVSHRDVI</sequence>
<dbReference type="RefSeq" id="YP_009208274.1">
    <property type="nucleotide sequence ID" value="NC_028903.1"/>
</dbReference>
<evidence type="ECO:0000313" key="2">
    <source>
        <dbReference type="Proteomes" id="UP000032685"/>
    </source>
</evidence>
<name>A0A0D5BIC0_9CAUD</name>
<organism evidence="1 2">
    <name type="scientific">Escherichia phage 172-1</name>
    <dbReference type="NCBI Taxonomy" id="1598146"/>
    <lineage>
        <taxon>Viruses</taxon>
        <taxon>Duplodnaviria</taxon>
        <taxon>Heunggongvirae</taxon>
        <taxon>Uroviricota</taxon>
        <taxon>Caudoviricetes</taxon>
        <taxon>Mktvariviridae</taxon>
        <taxon>Gordonclarkvirinae</taxon>
        <taxon>Kuravirus</taxon>
        <taxon>Kuravirus kv1721</taxon>
    </lineage>
</organism>
<dbReference type="GeneID" id="26634455"/>
<evidence type="ECO:0000313" key="1">
    <source>
        <dbReference type="EMBL" id="AJW61491.1"/>
    </source>
</evidence>
<gene>
    <name evidence="1" type="ORF">1721_127</name>
</gene>
<dbReference type="EMBL" id="KP308307">
    <property type="protein sequence ID" value="AJW61491.1"/>
    <property type="molecule type" value="Genomic_DNA"/>
</dbReference>
<accession>A0A0D5BIC0</accession>
<dbReference type="KEGG" id="vg:26634455"/>
<dbReference type="OrthoDB" id="28058at10239"/>
<protein>
    <submittedName>
        <fullName evidence="1">Uncharacterized protein</fullName>
    </submittedName>
</protein>
<keyword evidence="2" id="KW-1185">Reference proteome</keyword>
<proteinExistence type="predicted"/>
<dbReference type="Proteomes" id="UP000032685">
    <property type="component" value="Segment"/>
</dbReference>
<reference evidence="1 2" key="1">
    <citation type="submission" date="2014-12" db="EMBL/GenBank/DDBJ databases">
        <title>Completed Genome sequence of Escherichia coli Bacteriophage P172-1.</title>
        <authorList>
            <person name="Xu J."/>
            <person name="Chen M."/>
            <person name="Zhang W."/>
        </authorList>
    </citation>
    <scope>NUCLEOTIDE SEQUENCE [LARGE SCALE GENOMIC DNA]</scope>
</reference>